<dbReference type="PANTHER" id="PTHR30097">
    <property type="entry name" value="CATION EFFLUX SYSTEM PROTEIN CUSB"/>
    <property type="match status" value="1"/>
</dbReference>
<keyword evidence="6" id="KW-1185">Reference proteome</keyword>
<dbReference type="Gene3D" id="2.40.420.20">
    <property type="match status" value="1"/>
</dbReference>
<dbReference type="GO" id="GO:0030313">
    <property type="term" value="C:cell envelope"/>
    <property type="evidence" value="ECO:0007669"/>
    <property type="project" value="TreeGrafter"/>
</dbReference>
<feature type="chain" id="PRO_5011604510" evidence="3">
    <location>
        <begin position="27"/>
        <end position="346"/>
    </location>
</feature>
<dbReference type="AlphaFoldDB" id="A0A1H4GLD8"/>
<evidence type="ECO:0000313" key="6">
    <source>
        <dbReference type="Proteomes" id="UP000198638"/>
    </source>
</evidence>
<evidence type="ECO:0000313" key="5">
    <source>
        <dbReference type="EMBL" id="SEB09462.1"/>
    </source>
</evidence>
<evidence type="ECO:0000256" key="2">
    <source>
        <dbReference type="SAM" id="Coils"/>
    </source>
</evidence>
<dbReference type="InterPro" id="IPR058649">
    <property type="entry name" value="CzcB_C"/>
</dbReference>
<dbReference type="PANTHER" id="PTHR30097:SF4">
    <property type="entry name" value="SLR6042 PROTEIN"/>
    <property type="match status" value="1"/>
</dbReference>
<keyword evidence="2" id="KW-0175">Coiled coil</keyword>
<feature type="signal peptide" evidence="3">
    <location>
        <begin position="1"/>
        <end position="26"/>
    </location>
</feature>
<keyword evidence="3" id="KW-0732">Signal</keyword>
<sequence length="346" mass="36218">MNSARLFILAAAVIITSSVAGHRAFAEDVVTMPAVQKRVVATISATAHVQAASNTVLSAPVAGIVSGLRVLPGETVRPGQTVAHLTGPTVSTDSARLAADLESARIRVSAATQAAAIEQQKLDEQLSTRDAVVRMRAELDTARQQLAAAQSAIRSYARSIAIGVPEPGVVTAVNAADGQYVSAGQALVTVAPSRGLHVVANFYGNDASLVTGGMQGVFLAEGADAPINVVVQRVSWSVTAPGQLEVWLNAAPGHALVTGTVGTVSLTTSDDKRLAIPSAALVLDGGQWWVLVRDKSGNHRRRVVPGLSDRGWTSIVQGLSQDERVVVQDAYLLFHQDFAVRYQQAD</sequence>
<dbReference type="Gene3D" id="2.40.50.100">
    <property type="match status" value="1"/>
</dbReference>
<feature type="coiled-coil region" evidence="2">
    <location>
        <begin position="132"/>
        <end position="159"/>
    </location>
</feature>
<dbReference type="Gene3D" id="1.10.287.470">
    <property type="entry name" value="Helix hairpin bin"/>
    <property type="match status" value="1"/>
</dbReference>
<name>A0A1H4GLD8_9BURK</name>
<dbReference type="STRING" id="83784.SAMN05192564_10672"/>
<feature type="domain" description="CzcB-like C-terminal circularly permuted SH3-like" evidence="4">
    <location>
        <begin position="274"/>
        <end position="333"/>
    </location>
</feature>
<dbReference type="SUPFAM" id="SSF111369">
    <property type="entry name" value="HlyD-like secretion proteins"/>
    <property type="match status" value="1"/>
</dbReference>
<dbReference type="Proteomes" id="UP000198638">
    <property type="component" value="Unassembled WGS sequence"/>
</dbReference>
<dbReference type="Pfam" id="PF25975">
    <property type="entry name" value="CzcB_C"/>
    <property type="match status" value="1"/>
</dbReference>
<dbReference type="GO" id="GO:0015679">
    <property type="term" value="P:plasma membrane copper ion transport"/>
    <property type="evidence" value="ECO:0007669"/>
    <property type="project" value="TreeGrafter"/>
</dbReference>
<reference evidence="6" key="1">
    <citation type="submission" date="2016-10" db="EMBL/GenBank/DDBJ databases">
        <authorList>
            <person name="Varghese N."/>
            <person name="Submissions S."/>
        </authorList>
    </citation>
    <scope>NUCLEOTIDE SEQUENCE [LARGE SCALE GENOMIC DNA]</scope>
    <source>
        <strain evidence="6">LMG 24000</strain>
    </source>
</reference>
<accession>A0A1H4GLD8</accession>
<dbReference type="InterPro" id="IPR051909">
    <property type="entry name" value="MFP_Cation_Efflux"/>
</dbReference>
<keyword evidence="1" id="KW-0813">Transport</keyword>
<evidence type="ECO:0000259" key="4">
    <source>
        <dbReference type="Pfam" id="PF25975"/>
    </source>
</evidence>
<protein>
    <submittedName>
        <fullName evidence="5">RND family efflux transporter, MFP subunit</fullName>
    </submittedName>
</protein>
<gene>
    <name evidence="5" type="ORF">SAMN05192564_10672</name>
</gene>
<dbReference type="Gene3D" id="2.40.30.170">
    <property type="match status" value="1"/>
</dbReference>
<dbReference type="EMBL" id="FNRQ01000006">
    <property type="protein sequence ID" value="SEB09462.1"/>
    <property type="molecule type" value="Genomic_DNA"/>
</dbReference>
<organism evidence="5 6">
    <name type="scientific">Paraburkholderia sartisoli</name>
    <dbReference type="NCBI Taxonomy" id="83784"/>
    <lineage>
        <taxon>Bacteria</taxon>
        <taxon>Pseudomonadati</taxon>
        <taxon>Pseudomonadota</taxon>
        <taxon>Betaproteobacteria</taxon>
        <taxon>Burkholderiales</taxon>
        <taxon>Burkholderiaceae</taxon>
        <taxon>Paraburkholderia</taxon>
    </lineage>
</organism>
<evidence type="ECO:0000256" key="3">
    <source>
        <dbReference type="SAM" id="SignalP"/>
    </source>
</evidence>
<dbReference type="GO" id="GO:0060003">
    <property type="term" value="P:copper ion export"/>
    <property type="evidence" value="ECO:0007669"/>
    <property type="project" value="TreeGrafter"/>
</dbReference>
<proteinExistence type="predicted"/>
<evidence type="ECO:0000256" key="1">
    <source>
        <dbReference type="ARBA" id="ARBA00022448"/>
    </source>
</evidence>